<keyword evidence="2 10" id="KW-0444">Lipid biosynthesis</keyword>
<evidence type="ECO:0000313" key="13">
    <source>
        <dbReference type="RefSeq" id="XP_028138894.1"/>
    </source>
</evidence>
<dbReference type="RefSeq" id="XP_028138894.1">
    <property type="nucleotide sequence ID" value="XM_028283093.1"/>
</dbReference>
<dbReference type="EnsemblMetazoa" id="XM_028283093.2">
    <property type="protein sequence ID" value="XP_028138894.1"/>
    <property type="gene ID" value="LOC114333230"/>
</dbReference>
<name>A0A6P7FRB2_DIAVI</name>
<keyword evidence="9 10" id="KW-0275">Fatty acid biosynthesis</keyword>
<dbReference type="EnsemblMetazoa" id="XM_028283100.2">
    <property type="protein sequence ID" value="XP_028138901.1"/>
    <property type="gene ID" value="LOC114333230"/>
</dbReference>
<evidence type="ECO:0000256" key="3">
    <source>
        <dbReference type="ARBA" id="ARBA00022679"/>
    </source>
</evidence>
<evidence type="ECO:0000256" key="1">
    <source>
        <dbReference type="ARBA" id="ARBA00004141"/>
    </source>
</evidence>
<dbReference type="AlphaFoldDB" id="A0A6P7FRB2"/>
<evidence type="ECO:0000313" key="11">
    <source>
        <dbReference type="EnsemblMetazoa" id="XP_028138894.1"/>
    </source>
</evidence>
<accession>A0A6P7FRB2</accession>
<comment type="similarity">
    <text evidence="10">Belongs to the ELO family.</text>
</comment>
<dbReference type="GO" id="GO:0030148">
    <property type="term" value="P:sphingolipid biosynthetic process"/>
    <property type="evidence" value="ECO:0007669"/>
    <property type="project" value="TreeGrafter"/>
</dbReference>
<evidence type="ECO:0000256" key="9">
    <source>
        <dbReference type="ARBA" id="ARBA00023160"/>
    </source>
</evidence>
<evidence type="ECO:0000313" key="14">
    <source>
        <dbReference type="RefSeq" id="XP_028138901.1"/>
    </source>
</evidence>
<evidence type="ECO:0000256" key="2">
    <source>
        <dbReference type="ARBA" id="ARBA00022516"/>
    </source>
</evidence>
<keyword evidence="4 10" id="KW-0812">Transmembrane</keyword>
<feature type="transmembrane region" description="Helical" evidence="10">
    <location>
        <begin position="229"/>
        <end position="250"/>
    </location>
</feature>
<keyword evidence="12" id="KW-1185">Reference proteome</keyword>
<dbReference type="GO" id="GO:0034626">
    <property type="term" value="P:fatty acid elongation, polyunsaturated fatty acid"/>
    <property type="evidence" value="ECO:0007669"/>
    <property type="project" value="TreeGrafter"/>
</dbReference>
<reference evidence="11" key="2">
    <citation type="submission" date="2025-05" db="UniProtKB">
        <authorList>
            <consortium name="EnsemblMetazoa"/>
        </authorList>
    </citation>
    <scope>IDENTIFICATION</scope>
</reference>
<dbReference type="Pfam" id="PF01151">
    <property type="entry name" value="ELO"/>
    <property type="match status" value="1"/>
</dbReference>
<evidence type="ECO:0000256" key="5">
    <source>
        <dbReference type="ARBA" id="ARBA00022832"/>
    </source>
</evidence>
<dbReference type="Proteomes" id="UP001652700">
    <property type="component" value="Unplaced"/>
</dbReference>
<reference evidence="13 14" key="1">
    <citation type="submission" date="2025-04" db="UniProtKB">
        <authorList>
            <consortium name="RefSeq"/>
        </authorList>
    </citation>
    <scope>IDENTIFICATION</scope>
    <source>
        <tissue evidence="13 14">Whole insect</tissue>
    </source>
</reference>
<dbReference type="InterPro" id="IPR002076">
    <property type="entry name" value="ELO_fam"/>
</dbReference>
<feature type="transmembrane region" description="Helical" evidence="10">
    <location>
        <begin position="109"/>
        <end position="130"/>
    </location>
</feature>
<evidence type="ECO:0000313" key="12">
    <source>
        <dbReference type="Proteomes" id="UP001652700"/>
    </source>
</evidence>
<keyword evidence="3 10" id="KW-0808">Transferase</keyword>
<dbReference type="RefSeq" id="XP_028138901.1">
    <property type="nucleotide sequence ID" value="XM_028283100.1"/>
</dbReference>
<evidence type="ECO:0000256" key="7">
    <source>
        <dbReference type="ARBA" id="ARBA00023098"/>
    </source>
</evidence>
<dbReference type="EC" id="2.3.1.199" evidence="10"/>
<keyword evidence="7 10" id="KW-0443">Lipid metabolism</keyword>
<keyword evidence="6 10" id="KW-1133">Transmembrane helix</keyword>
<evidence type="ECO:0000256" key="6">
    <source>
        <dbReference type="ARBA" id="ARBA00022989"/>
    </source>
</evidence>
<dbReference type="KEGG" id="dvv:114333230"/>
<dbReference type="GO" id="GO:0019367">
    <property type="term" value="P:fatty acid elongation, saturated fatty acid"/>
    <property type="evidence" value="ECO:0007669"/>
    <property type="project" value="TreeGrafter"/>
</dbReference>
<dbReference type="OrthoDB" id="434092at2759"/>
<evidence type="ECO:0000256" key="4">
    <source>
        <dbReference type="ARBA" id="ARBA00022692"/>
    </source>
</evidence>
<keyword evidence="8 10" id="KW-0472">Membrane</keyword>
<dbReference type="PANTHER" id="PTHR11157">
    <property type="entry name" value="FATTY ACID ACYL TRANSFERASE-RELATED"/>
    <property type="match status" value="1"/>
</dbReference>
<gene>
    <name evidence="13 14" type="primary">LOC114333230</name>
</gene>
<sequence length="278" mass="32144">MENSTNIFDELHKVINVHEDSRTKDFFLIASPIPSIALSVVYLISVTVLIPTFMKNRKPYELKNFVIFYNGFQVLFSAWLFYAFLVGGWYSPVFTGKCFLPGSGSNMVLAAYCYFLSKFTEFVDTILFALRKKDNQITRLHLYHHSIMPFGSWLAAKYAPDGPMTFLGLINSWVHIVMYSYYMLSAMGPKVQKYLWWKKYITIMQLIQFVLTLTQSILTFFYGCNLPTAISIFNITQSVVFFVMFFDFYMQSYKKKSSSKLATNGVAKTVPVKELKSQ</sequence>
<dbReference type="RefSeq" id="XP_050503845.1">
    <property type="nucleotide sequence ID" value="XM_050647888.1"/>
</dbReference>
<feature type="transmembrane region" description="Helical" evidence="10">
    <location>
        <begin position="26"/>
        <end position="54"/>
    </location>
</feature>
<comment type="catalytic activity">
    <reaction evidence="10">
        <text>a very-long-chain acyl-CoA + malonyl-CoA + H(+) = a very-long-chain 3-oxoacyl-CoA + CO2 + CoA</text>
        <dbReference type="Rhea" id="RHEA:32727"/>
        <dbReference type="ChEBI" id="CHEBI:15378"/>
        <dbReference type="ChEBI" id="CHEBI:16526"/>
        <dbReference type="ChEBI" id="CHEBI:57287"/>
        <dbReference type="ChEBI" id="CHEBI:57384"/>
        <dbReference type="ChEBI" id="CHEBI:90725"/>
        <dbReference type="ChEBI" id="CHEBI:90736"/>
        <dbReference type="EC" id="2.3.1.199"/>
    </reaction>
</comment>
<dbReference type="GO" id="GO:0009922">
    <property type="term" value="F:fatty acid elongase activity"/>
    <property type="evidence" value="ECO:0007669"/>
    <property type="project" value="UniProtKB-EC"/>
</dbReference>
<dbReference type="PANTHER" id="PTHR11157:SF69">
    <property type="entry name" value="ELONGATION OF VERY LONG CHAIN FATTY ACIDS PROTEIN 7"/>
    <property type="match status" value="1"/>
</dbReference>
<organism evidence="13">
    <name type="scientific">Diabrotica virgifera virgifera</name>
    <name type="common">western corn rootworm</name>
    <dbReference type="NCBI Taxonomy" id="50390"/>
    <lineage>
        <taxon>Eukaryota</taxon>
        <taxon>Metazoa</taxon>
        <taxon>Ecdysozoa</taxon>
        <taxon>Arthropoda</taxon>
        <taxon>Hexapoda</taxon>
        <taxon>Insecta</taxon>
        <taxon>Pterygota</taxon>
        <taxon>Neoptera</taxon>
        <taxon>Endopterygota</taxon>
        <taxon>Coleoptera</taxon>
        <taxon>Polyphaga</taxon>
        <taxon>Cucujiformia</taxon>
        <taxon>Chrysomeloidea</taxon>
        <taxon>Chrysomelidae</taxon>
        <taxon>Galerucinae</taxon>
        <taxon>Diabroticina</taxon>
        <taxon>Diabroticites</taxon>
        <taxon>Diabrotica</taxon>
    </lineage>
</organism>
<keyword evidence="5 10" id="KW-0276">Fatty acid metabolism</keyword>
<comment type="subcellular location">
    <subcellularLocation>
        <location evidence="1">Membrane</location>
        <topology evidence="1">Multi-pass membrane protein</topology>
    </subcellularLocation>
</comment>
<dbReference type="GO" id="GO:0042761">
    <property type="term" value="P:very long-chain fatty acid biosynthetic process"/>
    <property type="evidence" value="ECO:0007669"/>
    <property type="project" value="TreeGrafter"/>
</dbReference>
<proteinExistence type="inferred from homology"/>
<dbReference type="EnsemblMetazoa" id="XM_050647888.1">
    <property type="protein sequence ID" value="XP_050503845.1"/>
    <property type="gene ID" value="LOC114333230"/>
</dbReference>
<dbReference type="GeneID" id="114333230"/>
<evidence type="ECO:0000256" key="8">
    <source>
        <dbReference type="ARBA" id="ARBA00023136"/>
    </source>
</evidence>
<dbReference type="GO" id="GO:0034625">
    <property type="term" value="P:fatty acid elongation, monounsaturated fatty acid"/>
    <property type="evidence" value="ECO:0007669"/>
    <property type="project" value="TreeGrafter"/>
</dbReference>
<dbReference type="GO" id="GO:0005789">
    <property type="term" value="C:endoplasmic reticulum membrane"/>
    <property type="evidence" value="ECO:0007669"/>
    <property type="project" value="TreeGrafter"/>
</dbReference>
<protein>
    <recommendedName>
        <fullName evidence="10">Elongation of very long chain fatty acids protein</fullName>
        <ecNumber evidence="10">2.3.1.199</ecNumber>
    </recommendedName>
    <alternativeName>
        <fullName evidence="10">Very-long-chain 3-oxoacyl-CoA synthase</fullName>
    </alternativeName>
</protein>
<feature type="transmembrane region" description="Helical" evidence="10">
    <location>
        <begin position="203"/>
        <end position="223"/>
    </location>
</feature>
<feature type="transmembrane region" description="Helical" evidence="10">
    <location>
        <begin position="66"/>
        <end position="89"/>
    </location>
</feature>
<feature type="transmembrane region" description="Helical" evidence="10">
    <location>
        <begin position="165"/>
        <end position="182"/>
    </location>
</feature>
<evidence type="ECO:0000256" key="10">
    <source>
        <dbReference type="RuleBase" id="RU361115"/>
    </source>
</evidence>